<accession>A0ABQ7H1Y8</accession>
<dbReference type="Proteomes" id="UP000815325">
    <property type="component" value="Unassembled WGS sequence"/>
</dbReference>
<sequence>MCVSLVFSVRDLCVVVPDRLACNVILLFIVRGTCMFSICFKYRRAVLERPQSQAISVFVLCTSPSFHCIRSASSEVRGGWSCCKCMICRLQVAFLTSVLSSTACNSCVRNFVCTGMSCTNMLS</sequence>
<proteinExistence type="predicted"/>
<evidence type="ECO:0000313" key="1">
    <source>
        <dbReference type="EMBL" id="KAF5840876.1"/>
    </source>
</evidence>
<organism evidence="1 2">
    <name type="scientific">Dunaliella salina</name>
    <name type="common">Green alga</name>
    <name type="synonym">Protococcus salinus</name>
    <dbReference type="NCBI Taxonomy" id="3046"/>
    <lineage>
        <taxon>Eukaryota</taxon>
        <taxon>Viridiplantae</taxon>
        <taxon>Chlorophyta</taxon>
        <taxon>core chlorophytes</taxon>
        <taxon>Chlorophyceae</taxon>
        <taxon>CS clade</taxon>
        <taxon>Chlamydomonadales</taxon>
        <taxon>Dunaliellaceae</taxon>
        <taxon>Dunaliella</taxon>
    </lineage>
</organism>
<name>A0ABQ7H1Y8_DUNSA</name>
<keyword evidence="2" id="KW-1185">Reference proteome</keyword>
<comment type="caution">
    <text evidence="1">The sequence shown here is derived from an EMBL/GenBank/DDBJ whole genome shotgun (WGS) entry which is preliminary data.</text>
</comment>
<evidence type="ECO:0000313" key="2">
    <source>
        <dbReference type="Proteomes" id="UP000815325"/>
    </source>
</evidence>
<protein>
    <recommendedName>
        <fullName evidence="3">Secreted protein</fullName>
    </recommendedName>
</protein>
<reference evidence="1" key="1">
    <citation type="submission" date="2017-08" db="EMBL/GenBank/DDBJ databases">
        <authorList>
            <person name="Polle J.E."/>
            <person name="Barry K."/>
            <person name="Cushman J."/>
            <person name="Schmutz J."/>
            <person name="Tran D."/>
            <person name="Hathwaick L.T."/>
            <person name="Yim W.C."/>
            <person name="Jenkins J."/>
            <person name="Mckie-Krisberg Z.M."/>
            <person name="Prochnik S."/>
            <person name="Lindquist E."/>
            <person name="Dockter R.B."/>
            <person name="Adam C."/>
            <person name="Molina H."/>
            <person name="Bunkerborg J."/>
            <person name="Jin E."/>
            <person name="Buchheim M."/>
            <person name="Magnuson J."/>
        </authorList>
    </citation>
    <scope>NUCLEOTIDE SEQUENCE</scope>
    <source>
        <strain evidence="1">CCAP 19/18</strain>
    </source>
</reference>
<gene>
    <name evidence="1" type="ORF">DUNSADRAFT_15244</name>
</gene>
<dbReference type="EMBL" id="MU069501">
    <property type="protein sequence ID" value="KAF5840876.1"/>
    <property type="molecule type" value="Genomic_DNA"/>
</dbReference>
<evidence type="ECO:0008006" key="3">
    <source>
        <dbReference type="Google" id="ProtNLM"/>
    </source>
</evidence>